<feature type="transmembrane region" description="Helical" evidence="2">
    <location>
        <begin position="224"/>
        <end position="247"/>
    </location>
</feature>
<evidence type="ECO:0000313" key="3">
    <source>
        <dbReference type="EMBL" id="AKB78978.1"/>
    </source>
</evidence>
<dbReference type="OrthoDB" id="282430at2157"/>
<keyword evidence="4" id="KW-1185">Reference proteome</keyword>
<accession>A0A0E3SH25</accession>
<dbReference type="InterPro" id="IPR055946">
    <property type="entry name" value="DUF7524"/>
</dbReference>
<dbReference type="GeneID" id="24831780"/>
<evidence type="ECO:0000313" key="4">
    <source>
        <dbReference type="Proteomes" id="UP000033101"/>
    </source>
</evidence>
<dbReference type="Pfam" id="PF24368">
    <property type="entry name" value="DUF7524"/>
    <property type="match status" value="1"/>
</dbReference>
<organism evidence="3 4">
    <name type="scientific">Methanosarcina horonobensis HB-1 = JCM 15518</name>
    <dbReference type="NCBI Taxonomy" id="1434110"/>
    <lineage>
        <taxon>Archaea</taxon>
        <taxon>Methanobacteriati</taxon>
        <taxon>Methanobacteriota</taxon>
        <taxon>Stenosarchaea group</taxon>
        <taxon>Methanomicrobia</taxon>
        <taxon>Methanosarcinales</taxon>
        <taxon>Methanosarcinaceae</taxon>
        <taxon>Methanosarcina</taxon>
    </lineage>
</organism>
<keyword evidence="2" id="KW-1133">Transmembrane helix</keyword>
<keyword evidence="2" id="KW-0472">Membrane</keyword>
<reference evidence="3 4" key="1">
    <citation type="submission" date="2014-07" db="EMBL/GenBank/DDBJ databases">
        <title>Methanogenic archaea and the global carbon cycle.</title>
        <authorList>
            <person name="Henriksen J.R."/>
            <person name="Luke J."/>
            <person name="Reinhart S."/>
            <person name="Benedict M.N."/>
            <person name="Youngblut N.D."/>
            <person name="Metcalf M.E."/>
            <person name="Whitaker R.J."/>
            <person name="Metcalf W.W."/>
        </authorList>
    </citation>
    <scope>NUCLEOTIDE SEQUENCE [LARGE SCALE GENOMIC DNA]</scope>
    <source>
        <strain evidence="3 4">HB-1</strain>
    </source>
</reference>
<gene>
    <name evidence="3" type="ORF">MSHOH_2495</name>
</gene>
<keyword evidence="2" id="KW-0812">Transmembrane</keyword>
<dbReference type="Proteomes" id="UP000033101">
    <property type="component" value="Chromosome"/>
</dbReference>
<evidence type="ECO:0000256" key="2">
    <source>
        <dbReference type="SAM" id="Phobius"/>
    </source>
</evidence>
<feature type="compositionally biased region" description="Basic and acidic residues" evidence="1">
    <location>
        <begin position="115"/>
        <end position="139"/>
    </location>
</feature>
<dbReference type="KEGG" id="mhor:MSHOH_2495"/>
<name>A0A0E3SH25_9EURY</name>
<dbReference type="EMBL" id="CP009516">
    <property type="protein sequence ID" value="AKB78978.1"/>
    <property type="molecule type" value="Genomic_DNA"/>
</dbReference>
<feature type="transmembrane region" description="Helical" evidence="2">
    <location>
        <begin position="196"/>
        <end position="218"/>
    </location>
</feature>
<sequence>MEQIFQNVVINRQEINSIEFENESIEIPLYPGGEQTFEILITNYGSPTHIHLSVSEELKGQITFLRDNPYVLQKEYISAVARIPQEGRVLTKGQIYITAGYGSKKKGFPVQLGKVEARPQEPQKDEPGKWEEDTDELLKPSKPSITAEPIKKASRPRTSGSGFVGISSSALKNFKGGLSASSGKRTRRGMGQNERFPFVLALGGFLLLVFLFFLYFMLPAGLQFSVSFAQALLFSILFVTCTTYILLKFMEEG</sequence>
<dbReference type="RefSeq" id="WP_048140319.1">
    <property type="nucleotide sequence ID" value="NZ_CP009516.1"/>
</dbReference>
<dbReference type="PATRIC" id="fig|1434110.4.peg.3209"/>
<feature type="region of interest" description="Disordered" evidence="1">
    <location>
        <begin position="115"/>
        <end position="142"/>
    </location>
</feature>
<proteinExistence type="predicted"/>
<dbReference type="HOGENOM" id="CLU_098909_0_0_2"/>
<evidence type="ECO:0000256" key="1">
    <source>
        <dbReference type="SAM" id="MobiDB-lite"/>
    </source>
</evidence>
<dbReference type="AlphaFoldDB" id="A0A0E3SH25"/>
<protein>
    <submittedName>
        <fullName evidence="3">Uncharacterized protein</fullName>
    </submittedName>
</protein>